<reference evidence="3 4" key="1">
    <citation type="journal article" date="2016" name="Genome Announc.">
        <title>Complete Genome Sequence of Thiostrepton-Producing Streptomyces laurentii ATCC 31255.</title>
        <authorList>
            <person name="Doi K."/>
            <person name="Fujino Y."/>
            <person name="Nagayoshi Y."/>
            <person name="Ohshima T."/>
            <person name="Ogata S."/>
        </authorList>
    </citation>
    <scope>NUCLEOTIDE SEQUENCE [LARGE SCALE GENOMIC DNA]</scope>
    <source>
        <strain evidence="3 4">ATCC 31255</strain>
    </source>
</reference>
<evidence type="ECO:0000256" key="1">
    <source>
        <dbReference type="SAM" id="MobiDB-lite"/>
    </source>
</evidence>
<keyword evidence="2" id="KW-0812">Transmembrane</keyword>
<evidence type="ECO:0000313" key="3">
    <source>
        <dbReference type="EMBL" id="BAU81698.1"/>
    </source>
</evidence>
<dbReference type="AlphaFoldDB" id="A0A169N3Z5"/>
<name>A0A169N3Z5_STRLU</name>
<organism evidence="3 4">
    <name type="scientific">Streptomyces laurentii</name>
    <dbReference type="NCBI Taxonomy" id="39478"/>
    <lineage>
        <taxon>Bacteria</taxon>
        <taxon>Bacillati</taxon>
        <taxon>Actinomycetota</taxon>
        <taxon>Actinomycetes</taxon>
        <taxon>Kitasatosporales</taxon>
        <taxon>Streptomycetaceae</taxon>
        <taxon>Streptomyces</taxon>
    </lineage>
</organism>
<dbReference type="KEGG" id="slau:SLA_0744"/>
<gene>
    <name evidence="3" type="ORF">SLA_0744</name>
</gene>
<feature type="transmembrane region" description="Helical" evidence="2">
    <location>
        <begin position="99"/>
        <end position="125"/>
    </location>
</feature>
<accession>A0A169N3Z5</accession>
<feature type="transmembrane region" description="Helical" evidence="2">
    <location>
        <begin position="38"/>
        <end position="61"/>
    </location>
</feature>
<keyword evidence="2" id="KW-0472">Membrane</keyword>
<sequence>MVVRPAPGAFQDRLLSSPAGRQNPATAATGRPAGSGGIVVAGIALFVMGLGVTGWGTMYAFNLRGAVDKAVTRRNAVRAVTATRTMNLGLTEPSRFGPWFFRLMGAVMLPGGLFLALVGLVIASLEN</sequence>
<dbReference type="Proteomes" id="UP000217676">
    <property type="component" value="Chromosome"/>
</dbReference>
<keyword evidence="2" id="KW-1133">Transmembrane helix</keyword>
<evidence type="ECO:0000256" key="2">
    <source>
        <dbReference type="SAM" id="Phobius"/>
    </source>
</evidence>
<proteinExistence type="predicted"/>
<protein>
    <submittedName>
        <fullName evidence="3">Non-ribosomal peptide synthetase</fullName>
    </submittedName>
</protein>
<evidence type="ECO:0000313" key="4">
    <source>
        <dbReference type="Proteomes" id="UP000217676"/>
    </source>
</evidence>
<feature type="region of interest" description="Disordered" evidence="1">
    <location>
        <begin position="1"/>
        <end position="32"/>
    </location>
</feature>
<keyword evidence="4" id="KW-1185">Reference proteome</keyword>
<dbReference type="EMBL" id="AP017424">
    <property type="protein sequence ID" value="BAU81698.1"/>
    <property type="molecule type" value="Genomic_DNA"/>
</dbReference>